<name>A0A146GEH2_TERSA</name>
<evidence type="ECO:0000313" key="1">
    <source>
        <dbReference type="EMBL" id="GAT35513.1"/>
    </source>
</evidence>
<dbReference type="AlphaFoldDB" id="A0A146GEH2"/>
<gene>
    <name evidence="1" type="ORF">TSACC_3580</name>
</gene>
<proteinExistence type="predicted"/>
<dbReference type="RefSeq" id="WP_153811562.1">
    <property type="nucleotide sequence ID" value="NZ_BDCO01000003.1"/>
</dbReference>
<evidence type="ECO:0000313" key="2">
    <source>
        <dbReference type="Proteomes" id="UP000076023"/>
    </source>
</evidence>
<dbReference type="Proteomes" id="UP000076023">
    <property type="component" value="Unassembled WGS sequence"/>
</dbReference>
<keyword evidence="2" id="KW-1185">Reference proteome</keyword>
<protein>
    <submittedName>
        <fullName evidence="1">Uncharacterized protein</fullName>
    </submittedName>
</protein>
<sequence>MRSDARQSLPKYSVDYFGSEASEVPASLLKATDAVCSPTPLNTSISENFTLPGLDRRAFSPAEEFAAELHLRPTQLCRVFQQFNQSRQFK</sequence>
<dbReference type="EMBL" id="BDCO01000003">
    <property type="protein sequence ID" value="GAT35513.1"/>
    <property type="molecule type" value="Genomic_DNA"/>
</dbReference>
<accession>A0A146GEH2</accession>
<reference evidence="2" key="1">
    <citation type="journal article" date="2017" name="Genome Announc.">
        <title>Draft Genome Sequence of Terrimicrobium sacchariphilum NM-5T, a Facultative Anaerobic Soil Bacterium of the Class Spartobacteria.</title>
        <authorList>
            <person name="Qiu Y.L."/>
            <person name="Tourlousse D.M."/>
            <person name="Matsuura N."/>
            <person name="Ohashi A."/>
            <person name="Sekiguchi Y."/>
        </authorList>
    </citation>
    <scope>NUCLEOTIDE SEQUENCE [LARGE SCALE GENOMIC DNA]</scope>
    <source>
        <strain evidence="2">NM-5</strain>
    </source>
</reference>
<dbReference type="InParanoid" id="A0A146GEH2"/>
<organism evidence="1 2">
    <name type="scientific">Terrimicrobium sacchariphilum</name>
    <dbReference type="NCBI Taxonomy" id="690879"/>
    <lineage>
        <taxon>Bacteria</taxon>
        <taxon>Pseudomonadati</taxon>
        <taxon>Verrucomicrobiota</taxon>
        <taxon>Terrimicrobiia</taxon>
        <taxon>Terrimicrobiales</taxon>
        <taxon>Terrimicrobiaceae</taxon>
        <taxon>Terrimicrobium</taxon>
    </lineage>
</organism>
<comment type="caution">
    <text evidence="1">The sequence shown here is derived from an EMBL/GenBank/DDBJ whole genome shotgun (WGS) entry which is preliminary data.</text>
</comment>